<feature type="domain" description="GH16" evidence="2">
    <location>
        <begin position="30"/>
        <end position="242"/>
    </location>
</feature>
<sequence length="278" mass="29774">MLSSTIATFLAIAAADVALGQSFSRCNPQLRDGCPPNSAFGNHQALCDLVQGTCGVFTPSAGTTTITHGVSGAAFKIEEQRDAPTIETPKYIFFGKFEVDIQAAPGAGIVTSAVLQSDDLDEIDWEIIGSDNARVQTNYFSKGNTSTYDRGKFHDVSNPTSSAHRYTIEWTKTQLVWSIDGEPVRTLLAKDCKAGTSSGFPQTPMQIKLGTWVAGKPGSAKGTIDWAGGYADWSKKPFVAYYKNVAITDYAGGDGPGRAATQYVYGDKTGTWQSIQVQ</sequence>
<dbReference type="SUPFAM" id="SSF49899">
    <property type="entry name" value="Concanavalin A-like lectins/glucanases"/>
    <property type="match status" value="1"/>
</dbReference>
<dbReference type="CDD" id="cd02183">
    <property type="entry name" value="GH16_fungal_CRH1_transglycosylase"/>
    <property type="match status" value="1"/>
</dbReference>
<proteinExistence type="predicted"/>
<dbReference type="InterPro" id="IPR000757">
    <property type="entry name" value="Beta-glucanase-like"/>
</dbReference>
<dbReference type="Pfam" id="PF00722">
    <property type="entry name" value="Glyco_hydro_16"/>
    <property type="match status" value="1"/>
</dbReference>
<dbReference type="EMBL" id="AZNH01000005">
    <property type="protein sequence ID" value="KID90419.1"/>
    <property type="molecule type" value="Genomic_DNA"/>
</dbReference>
<dbReference type="InterPro" id="IPR050546">
    <property type="entry name" value="Glycosyl_Hydrlase_16"/>
</dbReference>
<dbReference type="GO" id="GO:0004553">
    <property type="term" value="F:hydrolase activity, hydrolyzing O-glycosyl compounds"/>
    <property type="evidence" value="ECO:0007669"/>
    <property type="project" value="InterPro"/>
</dbReference>
<keyword evidence="1" id="KW-0732">Signal</keyword>
<name>A0A0B4I9M6_METGA</name>
<evidence type="ECO:0000256" key="1">
    <source>
        <dbReference type="SAM" id="SignalP"/>
    </source>
</evidence>
<gene>
    <name evidence="3" type="ORF">MGU_02296</name>
</gene>
<dbReference type="GO" id="GO:0009277">
    <property type="term" value="C:fungal-type cell wall"/>
    <property type="evidence" value="ECO:0007669"/>
    <property type="project" value="TreeGrafter"/>
</dbReference>
<accession>A0A0B4I9M6</accession>
<dbReference type="Proteomes" id="UP000031192">
    <property type="component" value="Unassembled WGS sequence"/>
</dbReference>
<comment type="caution">
    <text evidence="3">The sequence shown here is derived from an EMBL/GenBank/DDBJ whole genome shotgun (WGS) entry which is preliminary data.</text>
</comment>
<dbReference type="OrthoDB" id="4781at2759"/>
<evidence type="ECO:0000313" key="3">
    <source>
        <dbReference type="EMBL" id="KID90419.1"/>
    </source>
</evidence>
<feature type="chain" id="PRO_5002106337" evidence="1">
    <location>
        <begin position="21"/>
        <end position="278"/>
    </location>
</feature>
<reference evidence="3 4" key="1">
    <citation type="journal article" date="2014" name="Proc. Natl. Acad. Sci. U.S.A.">
        <title>Trajectory and genomic determinants of fungal-pathogen speciation and host adaptation.</title>
        <authorList>
            <person name="Hu X."/>
            <person name="Xiao G."/>
            <person name="Zheng P."/>
            <person name="Shang Y."/>
            <person name="Su Y."/>
            <person name="Zhang X."/>
            <person name="Liu X."/>
            <person name="Zhan S."/>
            <person name="St Leger R.J."/>
            <person name="Wang C."/>
        </authorList>
    </citation>
    <scope>NUCLEOTIDE SEQUENCE [LARGE SCALE GENOMIC DNA]</scope>
    <source>
        <strain evidence="3 4">ARSEF 977</strain>
    </source>
</reference>
<dbReference type="PANTHER" id="PTHR10963">
    <property type="entry name" value="GLYCOSYL HYDROLASE-RELATED"/>
    <property type="match status" value="1"/>
</dbReference>
<protein>
    <submittedName>
        <fullName evidence="3">Cell wall glucanosyltransferase Mwg2</fullName>
    </submittedName>
</protein>
<dbReference type="GO" id="GO:0016757">
    <property type="term" value="F:glycosyltransferase activity"/>
    <property type="evidence" value="ECO:0007669"/>
    <property type="project" value="TreeGrafter"/>
</dbReference>
<dbReference type="InterPro" id="IPR013320">
    <property type="entry name" value="ConA-like_dom_sf"/>
</dbReference>
<dbReference type="GO" id="GO:0005975">
    <property type="term" value="P:carbohydrate metabolic process"/>
    <property type="evidence" value="ECO:0007669"/>
    <property type="project" value="InterPro"/>
</dbReference>
<keyword evidence="4" id="KW-1185">Reference proteome</keyword>
<feature type="signal peptide" evidence="1">
    <location>
        <begin position="1"/>
        <end position="20"/>
    </location>
</feature>
<dbReference type="GO" id="GO:0031505">
    <property type="term" value="P:fungal-type cell wall organization"/>
    <property type="evidence" value="ECO:0007669"/>
    <property type="project" value="TreeGrafter"/>
</dbReference>
<organism evidence="3 4">
    <name type="scientific">Metarhizium guizhouense (strain ARSEF 977)</name>
    <dbReference type="NCBI Taxonomy" id="1276136"/>
    <lineage>
        <taxon>Eukaryota</taxon>
        <taxon>Fungi</taxon>
        <taxon>Dikarya</taxon>
        <taxon>Ascomycota</taxon>
        <taxon>Pezizomycotina</taxon>
        <taxon>Sordariomycetes</taxon>
        <taxon>Hypocreomycetidae</taxon>
        <taxon>Hypocreales</taxon>
        <taxon>Clavicipitaceae</taxon>
        <taxon>Metarhizium</taxon>
    </lineage>
</organism>
<dbReference type="HOGENOM" id="CLU_027506_3_0_1"/>
<dbReference type="AlphaFoldDB" id="A0A0B4I9M6"/>
<evidence type="ECO:0000313" key="4">
    <source>
        <dbReference type="Proteomes" id="UP000031192"/>
    </source>
</evidence>
<dbReference type="Gene3D" id="2.60.120.200">
    <property type="match status" value="1"/>
</dbReference>
<evidence type="ECO:0000259" key="2">
    <source>
        <dbReference type="PROSITE" id="PS51762"/>
    </source>
</evidence>
<dbReference type="PANTHER" id="PTHR10963:SF68">
    <property type="entry name" value="GLYCOSIDASE CRH1-RELATED"/>
    <property type="match status" value="1"/>
</dbReference>
<dbReference type="PROSITE" id="PS51762">
    <property type="entry name" value="GH16_2"/>
    <property type="match status" value="1"/>
</dbReference>